<evidence type="ECO:0000256" key="5">
    <source>
        <dbReference type="ARBA" id="ARBA00023242"/>
    </source>
</evidence>
<dbReference type="OrthoDB" id="79252at2759"/>
<evidence type="ECO:0000256" key="1">
    <source>
        <dbReference type="ARBA" id="ARBA00004123"/>
    </source>
</evidence>
<dbReference type="InterPro" id="IPR011011">
    <property type="entry name" value="Znf_FYVE_PHD"/>
</dbReference>
<dbReference type="PANTHER" id="PTHR14571">
    <property type="entry name" value="HISTONE-LYSINE N-METHYLTRANSFERASE SET-26-RELATED"/>
    <property type="match status" value="1"/>
</dbReference>
<evidence type="ECO:0000259" key="7">
    <source>
        <dbReference type="SMART" id="SM00249"/>
    </source>
</evidence>
<feature type="compositionally biased region" description="Basic and acidic residues" evidence="6">
    <location>
        <begin position="900"/>
        <end position="918"/>
    </location>
</feature>
<organism evidence="8 9">
    <name type="scientific">Macleaya cordata</name>
    <name type="common">Five-seeded plume-poppy</name>
    <name type="synonym">Bocconia cordata</name>
    <dbReference type="NCBI Taxonomy" id="56857"/>
    <lineage>
        <taxon>Eukaryota</taxon>
        <taxon>Viridiplantae</taxon>
        <taxon>Streptophyta</taxon>
        <taxon>Embryophyta</taxon>
        <taxon>Tracheophyta</taxon>
        <taxon>Spermatophyta</taxon>
        <taxon>Magnoliopsida</taxon>
        <taxon>Ranunculales</taxon>
        <taxon>Papaveraceae</taxon>
        <taxon>Papaveroideae</taxon>
        <taxon>Macleaya</taxon>
    </lineage>
</organism>
<comment type="subcellular location">
    <subcellularLocation>
        <location evidence="1">Nucleus</location>
    </subcellularLocation>
</comment>
<evidence type="ECO:0000256" key="2">
    <source>
        <dbReference type="ARBA" id="ARBA00022723"/>
    </source>
</evidence>
<proteinExistence type="predicted"/>
<keyword evidence="3" id="KW-0863">Zinc-finger</keyword>
<feature type="compositionally biased region" description="Basic and acidic residues" evidence="6">
    <location>
        <begin position="481"/>
        <end position="498"/>
    </location>
</feature>
<reference evidence="8 9" key="1">
    <citation type="journal article" date="2017" name="Mol. Plant">
        <title>The Genome of Medicinal Plant Macleaya cordata Provides New Insights into Benzylisoquinoline Alkaloids Metabolism.</title>
        <authorList>
            <person name="Liu X."/>
            <person name="Liu Y."/>
            <person name="Huang P."/>
            <person name="Ma Y."/>
            <person name="Qing Z."/>
            <person name="Tang Q."/>
            <person name="Cao H."/>
            <person name="Cheng P."/>
            <person name="Zheng Y."/>
            <person name="Yuan Z."/>
            <person name="Zhou Y."/>
            <person name="Liu J."/>
            <person name="Tang Z."/>
            <person name="Zhuo Y."/>
            <person name="Zhang Y."/>
            <person name="Yu L."/>
            <person name="Huang J."/>
            <person name="Yang P."/>
            <person name="Peng Q."/>
            <person name="Zhang J."/>
            <person name="Jiang W."/>
            <person name="Zhang Z."/>
            <person name="Lin K."/>
            <person name="Ro D.K."/>
            <person name="Chen X."/>
            <person name="Xiong X."/>
            <person name="Shang Y."/>
            <person name="Huang S."/>
            <person name="Zeng J."/>
        </authorList>
    </citation>
    <scope>NUCLEOTIDE SEQUENCE [LARGE SCALE GENOMIC DNA]</scope>
    <source>
        <strain evidence="9">cv. BLH2017</strain>
        <tissue evidence="8">Root</tissue>
    </source>
</reference>
<dbReference type="PROSITE" id="PS01359">
    <property type="entry name" value="ZF_PHD_1"/>
    <property type="match status" value="1"/>
</dbReference>
<comment type="caution">
    <text evidence="8">The sequence shown here is derived from an EMBL/GenBank/DDBJ whole genome shotgun (WGS) entry which is preliminary data.</text>
</comment>
<dbReference type="STRING" id="56857.A0A200RBM2"/>
<dbReference type="OMA" id="MQMLHPT"/>
<dbReference type="EMBL" id="MVGT01000147">
    <property type="protein sequence ID" value="OVA20112.1"/>
    <property type="molecule type" value="Genomic_DNA"/>
</dbReference>
<dbReference type="InterPro" id="IPR056065">
    <property type="entry name" value="DUF7648"/>
</dbReference>
<feature type="region of interest" description="Disordered" evidence="6">
    <location>
        <begin position="1099"/>
        <end position="1185"/>
    </location>
</feature>
<feature type="compositionally biased region" description="Polar residues" evidence="6">
    <location>
        <begin position="775"/>
        <end position="784"/>
    </location>
</feature>
<feature type="compositionally biased region" description="Polar residues" evidence="6">
    <location>
        <begin position="711"/>
        <end position="733"/>
    </location>
</feature>
<dbReference type="Pfam" id="PF24659">
    <property type="entry name" value="DUF7648"/>
    <property type="match status" value="1"/>
</dbReference>
<keyword evidence="5" id="KW-0539">Nucleus</keyword>
<feature type="compositionally biased region" description="Basic and acidic residues" evidence="6">
    <location>
        <begin position="597"/>
        <end position="609"/>
    </location>
</feature>
<feature type="compositionally biased region" description="Basic and acidic residues" evidence="6">
    <location>
        <begin position="257"/>
        <end position="268"/>
    </location>
</feature>
<dbReference type="InterPro" id="IPR013083">
    <property type="entry name" value="Znf_RING/FYVE/PHD"/>
</dbReference>
<feature type="domain" description="Zinc finger PHD-type" evidence="7">
    <location>
        <begin position="25"/>
        <end position="68"/>
    </location>
</feature>
<evidence type="ECO:0000256" key="4">
    <source>
        <dbReference type="ARBA" id="ARBA00022833"/>
    </source>
</evidence>
<feature type="compositionally biased region" description="Polar residues" evidence="6">
    <location>
        <begin position="1165"/>
        <end position="1185"/>
    </location>
</feature>
<feature type="compositionally biased region" description="Basic and acidic residues" evidence="6">
    <location>
        <begin position="696"/>
        <end position="710"/>
    </location>
</feature>
<keyword evidence="4" id="KW-0862">Zinc</keyword>
<dbReference type="GO" id="GO:0005634">
    <property type="term" value="C:nucleus"/>
    <property type="evidence" value="ECO:0007669"/>
    <property type="project" value="UniProtKB-SubCell"/>
</dbReference>
<feature type="compositionally biased region" description="Basic and acidic residues" evidence="6">
    <location>
        <begin position="508"/>
        <end position="518"/>
    </location>
</feature>
<evidence type="ECO:0000313" key="8">
    <source>
        <dbReference type="EMBL" id="OVA20112.1"/>
    </source>
</evidence>
<dbReference type="SMART" id="SM00249">
    <property type="entry name" value="PHD"/>
    <property type="match status" value="1"/>
</dbReference>
<feature type="region of interest" description="Disordered" evidence="6">
    <location>
        <begin position="696"/>
        <end position="820"/>
    </location>
</feature>
<keyword evidence="9" id="KW-1185">Reference proteome</keyword>
<feature type="compositionally biased region" description="Low complexity" evidence="6">
    <location>
        <begin position="750"/>
        <end position="774"/>
    </location>
</feature>
<dbReference type="InterPro" id="IPR001965">
    <property type="entry name" value="Znf_PHD"/>
</dbReference>
<protein>
    <submittedName>
        <fullName evidence="8">Zinc finger protein</fullName>
    </submittedName>
</protein>
<feature type="region of interest" description="Disordered" evidence="6">
    <location>
        <begin position="467"/>
        <end position="639"/>
    </location>
</feature>
<dbReference type="FunCoup" id="A0A200RBM2">
    <property type="interactions" value="2094"/>
</dbReference>
<feature type="compositionally biased region" description="Polar residues" evidence="6">
    <location>
        <begin position="854"/>
        <end position="873"/>
    </location>
</feature>
<feature type="region of interest" description="Disordered" evidence="6">
    <location>
        <begin position="835"/>
        <end position="991"/>
    </location>
</feature>
<dbReference type="Proteomes" id="UP000195402">
    <property type="component" value="Unassembled WGS sequence"/>
</dbReference>
<feature type="compositionally biased region" description="Acidic residues" evidence="6">
    <location>
        <begin position="1151"/>
        <end position="1162"/>
    </location>
</feature>
<feature type="compositionally biased region" description="Polar residues" evidence="6">
    <location>
        <begin position="947"/>
        <end position="973"/>
    </location>
</feature>
<name>A0A200RBM2_MACCD</name>
<sequence length="1185" mass="129865">MKGRSHRLVSTEPPDDWVNGSWTVDCVCGVTFDDGEEMVNCDECGVWVHTRCSRFVKGETSFSCDKCKNKKNRNDNEETEVAQLLVELTTKTIRMDNLCRPSAPPRPAFRLWTDIPIEDRVHVQGVPGGDPSLFQGLSSVFSSELWKCTGYVPKKFNFQYKEFPCWDEKEELVDARVDEETENPADRGGADVLFSLSKEIVLAKPEAEVSLRGSAEEADCAKKIKKPGGKGTSFRCSKNDVKKEKTHHLTPAFHSGKQKEEFVRSKERSGKKKARSADKEANSKRTASTPSVAERKLEFHEDGGFKVGETDVQDMKNVVRMERQLTEPGADCLDVANDCENSKDESAGKVLTTEHFSDQASRNHFQIEAVTNSEKVNHLTPTRTRCSPKSDAVTVFLTDSNDAGGSLANKEDVNMAVDGLNCLKDENHDRKDLNGSSSSVTEDFQKLNPLVRDLPAAVADVRDNHMLQDSDGGVSLSSMQHDTKVKTEVDDEQPKGDLDLLSFPLNDVKLDPTKHLDPHPGTSATTQPSNKLHMHDPASSSLPSCDVKAQDGDRELEAVGNCGKNETVEGMTSISDEPHQYGQKLGGSAEPLSVKEGSLESKSDPKSVEEPSEIGCLSSSPRTKPDQSKVVLGIGKSSTSSTIVFSRSSFSASSKNPETQASSNALKSIHPTTQRVKTNTYADTKKDHAMIVRDDNRHEAQRKTAKEHTKVYSSSGLKASQTSRIAQASTSKRIMSDSKEQVLIPTSKTSVNHNVAVSSSSIESSGSLHTQSSSHVQNKSTALGFSQKGERSNQSSSHPSSKVNHSPSMHPPAPVNSSPTLSDEELALLLHQELNSSPRVPRVPRVRHGGSLPQLGSPTTTSMLIKRTSSSGAKDQILVSRRKREDASRDGSRNPCELIDETKKKERLPSCSDQRRQDPVCTTNGSSKEEVYNGSPDVVPAKKNVLPASTYTASGGPSSSAEANGQSLSSMRTSPRDISDDDVGAVAGPAPRTLPGLIDEIMSKGKRMSYEELCNAVLPHWHKLRKHNGERYAYSSHSQAVLDCLRNRNEWAQLVDRGPKTNASRKRRKLDSEPPIVEGMENEYDNNNTLTEVEVKYVESQREDFPKGKRKARKRRRLALQGRGIKDVRKRRKADGVMDGDLGPFSQSSEEGAESIFSEDESQGDRTNTVGSEACTSSDETGSML</sequence>
<feature type="region of interest" description="Disordered" evidence="6">
    <location>
        <begin position="224"/>
        <end position="292"/>
    </location>
</feature>
<dbReference type="SUPFAM" id="SSF57903">
    <property type="entry name" value="FYVE/PHD zinc finger"/>
    <property type="match status" value="1"/>
</dbReference>
<dbReference type="PANTHER" id="PTHR14571:SF9">
    <property type="entry name" value="HISTONE-LYSINE N-METHYLTRANSFERASE SET-26-RELATED"/>
    <property type="match status" value="1"/>
</dbReference>
<feature type="compositionally biased region" description="Basic and acidic residues" evidence="6">
    <location>
        <begin position="548"/>
        <end position="557"/>
    </location>
</feature>
<feature type="compositionally biased region" description="Basic and acidic residues" evidence="6">
    <location>
        <begin position="883"/>
        <end position="892"/>
    </location>
</feature>
<evidence type="ECO:0000313" key="9">
    <source>
        <dbReference type="Proteomes" id="UP000195402"/>
    </source>
</evidence>
<feature type="compositionally biased region" description="Low complexity" evidence="6">
    <location>
        <begin position="792"/>
        <end position="808"/>
    </location>
</feature>
<dbReference type="GO" id="GO:0008270">
    <property type="term" value="F:zinc ion binding"/>
    <property type="evidence" value="ECO:0007669"/>
    <property type="project" value="UniProtKB-KW"/>
</dbReference>
<dbReference type="AlphaFoldDB" id="A0A200RBM2"/>
<keyword evidence="2" id="KW-0479">Metal-binding</keyword>
<evidence type="ECO:0000256" key="6">
    <source>
        <dbReference type="SAM" id="MobiDB-lite"/>
    </source>
</evidence>
<dbReference type="InterPro" id="IPR019786">
    <property type="entry name" value="Zinc_finger_PHD-type_CS"/>
</dbReference>
<dbReference type="InParanoid" id="A0A200RBM2"/>
<evidence type="ECO:0000256" key="3">
    <source>
        <dbReference type="ARBA" id="ARBA00022771"/>
    </source>
</evidence>
<gene>
    <name evidence="8" type="ORF">BVC80_7291g3</name>
</gene>
<accession>A0A200RBM2</accession>
<feature type="compositionally biased region" description="Basic residues" evidence="6">
    <location>
        <begin position="1108"/>
        <end position="1118"/>
    </location>
</feature>
<dbReference type="Gene3D" id="3.30.40.10">
    <property type="entry name" value="Zinc/RING finger domain, C3HC4 (zinc finger)"/>
    <property type="match status" value="1"/>
</dbReference>